<evidence type="ECO:0008006" key="3">
    <source>
        <dbReference type="Google" id="ProtNLM"/>
    </source>
</evidence>
<dbReference type="Proteomes" id="UP001255185">
    <property type="component" value="Unassembled WGS sequence"/>
</dbReference>
<dbReference type="EMBL" id="JAVDVI010000017">
    <property type="protein sequence ID" value="MDR6969254.1"/>
    <property type="molecule type" value="Genomic_DNA"/>
</dbReference>
<comment type="caution">
    <text evidence="1">The sequence shown here is derived from an EMBL/GenBank/DDBJ whole genome shotgun (WGS) entry which is preliminary data.</text>
</comment>
<accession>A0ABU1TTP9</accession>
<proteinExistence type="predicted"/>
<evidence type="ECO:0000313" key="2">
    <source>
        <dbReference type="Proteomes" id="UP001255185"/>
    </source>
</evidence>
<gene>
    <name evidence="1" type="ORF">J2X31_003281</name>
</gene>
<dbReference type="RefSeq" id="WP_310028113.1">
    <property type="nucleotide sequence ID" value="NZ_JAVDVI010000017.1"/>
</dbReference>
<evidence type="ECO:0000313" key="1">
    <source>
        <dbReference type="EMBL" id="MDR6969254.1"/>
    </source>
</evidence>
<keyword evidence="2" id="KW-1185">Reference proteome</keyword>
<sequence>MKKLLALIILSFLLMKCNNYKQIRIESQELIYDSLNNNHKLFDLKLYTTLSFEKNMTKKDFFLIISKDTFPLIKIDSINHSSKEKKIEFFTTINLKTDVFVNDSLSLIVSKNKIITSDGRIISRSKAYNFKSLMTFRNNKLGEGLDM</sequence>
<organism evidence="1 2">
    <name type="scientific">Flavobacterium arsenatis</name>
    <dbReference type="NCBI Taxonomy" id="1484332"/>
    <lineage>
        <taxon>Bacteria</taxon>
        <taxon>Pseudomonadati</taxon>
        <taxon>Bacteroidota</taxon>
        <taxon>Flavobacteriia</taxon>
        <taxon>Flavobacteriales</taxon>
        <taxon>Flavobacteriaceae</taxon>
        <taxon>Flavobacterium</taxon>
    </lineage>
</organism>
<reference evidence="1 2" key="1">
    <citation type="submission" date="2023-07" db="EMBL/GenBank/DDBJ databases">
        <title>Sorghum-associated microbial communities from plants grown in Nebraska, USA.</title>
        <authorList>
            <person name="Schachtman D."/>
        </authorList>
    </citation>
    <scope>NUCLEOTIDE SEQUENCE [LARGE SCALE GENOMIC DNA]</scope>
    <source>
        <strain evidence="1 2">3773</strain>
    </source>
</reference>
<protein>
    <recommendedName>
        <fullName evidence="3">LPS export ABC transporter periplasmic protein LptC</fullName>
    </recommendedName>
</protein>
<name>A0ABU1TTP9_9FLAO</name>